<feature type="compositionally biased region" description="Basic and acidic residues" evidence="1">
    <location>
        <begin position="107"/>
        <end position="123"/>
    </location>
</feature>
<sequence length="505" mass="59869">MDLLQTVRKEGSRGGRADFKWEDVKNDAQRENYLGHSLMAPVGRWQQGKDLNWYAKGDGNEEGEMTAAEKRKEEIRKIKEAEEEARCIALGLPPPDKNSNLIPLGEGKNKVVDEKPKEIEEEKKKKRRHRSRSCDRDEKRHRHRRHRSPSRDERRTHRRYRSASREDEGRRFKRERSEAREDGGRRQRRDRSISREDEGRRRRRSTSRHRDVRRSKDRSRSRDRRRDDGYRRRRDTDDRSRSPYKADRLRNDRSFSPERRLRYRDDRYSSENFTDTTRLSGSHTNESNKGKPTSVADLRQAISAKEMQITSLIEKHTRKGLSPGQILMDRVNDNEALRNDFDLSTQVITSLNQQVNDLLDWNWDIEVEQIKQPRTDWGEAEFGEYVPMKNDPSKRPSNPFTKTRKLHRDTPPLAILEAIVLRANVISDLRNQLYNKELDLEAHVKGFSDKKYVLKKKILLVEKENEGLRYEVKVSTKVIDALNRQVDLLGDKERERVGPRKERDF</sequence>
<evidence type="ECO:0000256" key="1">
    <source>
        <dbReference type="SAM" id="MobiDB-lite"/>
    </source>
</evidence>
<dbReference type="AlphaFoldDB" id="A0A4Z1NUX0"/>
<organism evidence="3 4">
    <name type="scientific">Venturia nashicola</name>
    <dbReference type="NCBI Taxonomy" id="86259"/>
    <lineage>
        <taxon>Eukaryota</taxon>
        <taxon>Fungi</taxon>
        <taxon>Dikarya</taxon>
        <taxon>Ascomycota</taxon>
        <taxon>Pezizomycotina</taxon>
        <taxon>Dothideomycetes</taxon>
        <taxon>Pleosporomycetidae</taxon>
        <taxon>Venturiales</taxon>
        <taxon>Venturiaceae</taxon>
        <taxon>Venturia</taxon>
    </lineage>
</organism>
<evidence type="ECO:0000313" key="3">
    <source>
        <dbReference type="EMBL" id="TID19927.1"/>
    </source>
</evidence>
<dbReference type="PANTHER" id="PTHR14580:SF0">
    <property type="entry name" value="MULTIPLE MYELOMA TUMOR-ASSOCIATED PROTEIN 2"/>
    <property type="match status" value="1"/>
</dbReference>
<feature type="compositionally biased region" description="Basic residues" evidence="1">
    <location>
        <begin position="201"/>
        <end position="217"/>
    </location>
</feature>
<dbReference type="PANTHER" id="PTHR14580">
    <property type="entry name" value="MULTIPLE MYELOMA TUMOR-ASSOCIATED PROTEIN 2 FAMILY MEMBER"/>
    <property type="match status" value="1"/>
</dbReference>
<dbReference type="Pfam" id="PF10159">
    <property type="entry name" value="MMtag"/>
    <property type="match status" value="1"/>
</dbReference>
<feature type="compositionally biased region" description="Basic residues" evidence="1">
    <location>
        <begin position="139"/>
        <end position="148"/>
    </location>
</feature>
<feature type="domain" description="Multiple myeloma tumor-associated protein 2-like N-terminal" evidence="2">
    <location>
        <begin position="11"/>
        <end position="91"/>
    </location>
</feature>
<reference evidence="3 4" key="1">
    <citation type="submission" date="2019-04" db="EMBL/GenBank/DDBJ databases">
        <title>High contiguity whole genome sequence and gene annotation resource for two Venturia nashicola isolates.</title>
        <authorList>
            <person name="Prokchorchik M."/>
            <person name="Won K."/>
            <person name="Lee Y."/>
            <person name="Choi E.D."/>
            <person name="Segonzac C."/>
            <person name="Sohn K.H."/>
        </authorList>
    </citation>
    <scope>NUCLEOTIDE SEQUENCE [LARGE SCALE GENOMIC DNA]</scope>
    <source>
        <strain evidence="3 4">PRI2</strain>
    </source>
</reference>
<feature type="compositionally biased region" description="Polar residues" evidence="1">
    <location>
        <begin position="272"/>
        <end position="291"/>
    </location>
</feature>
<dbReference type="InterPro" id="IPR039207">
    <property type="entry name" value="MMTAG2-like"/>
</dbReference>
<evidence type="ECO:0000259" key="2">
    <source>
        <dbReference type="Pfam" id="PF10159"/>
    </source>
</evidence>
<comment type="caution">
    <text evidence="3">The sequence shown here is derived from an EMBL/GenBank/DDBJ whole genome shotgun (WGS) entry which is preliminary data.</text>
</comment>
<dbReference type="InterPro" id="IPR019315">
    <property type="entry name" value="MMTA2_N"/>
</dbReference>
<protein>
    <recommendedName>
        <fullName evidence="2">Multiple myeloma tumor-associated protein 2-like N-terminal domain-containing protein</fullName>
    </recommendedName>
</protein>
<dbReference type="EMBL" id="SNSC02000011">
    <property type="protein sequence ID" value="TID19927.1"/>
    <property type="molecule type" value="Genomic_DNA"/>
</dbReference>
<dbReference type="Proteomes" id="UP000298493">
    <property type="component" value="Unassembled WGS sequence"/>
</dbReference>
<name>A0A4Z1NUX0_9PEZI</name>
<accession>A0A4Z1NUX0</accession>
<gene>
    <name evidence="3" type="ORF">E6O75_ATG07387</name>
</gene>
<feature type="region of interest" description="Disordered" evidence="1">
    <location>
        <begin position="89"/>
        <end position="294"/>
    </location>
</feature>
<proteinExistence type="predicted"/>
<keyword evidence="4" id="KW-1185">Reference proteome</keyword>
<feature type="compositionally biased region" description="Basic and acidic residues" evidence="1">
    <location>
        <begin position="218"/>
        <end position="269"/>
    </location>
</feature>
<feature type="region of interest" description="Disordered" evidence="1">
    <location>
        <begin position="385"/>
        <end position="405"/>
    </location>
</feature>
<feature type="compositionally biased region" description="Basic and acidic residues" evidence="1">
    <location>
        <begin position="163"/>
        <end position="200"/>
    </location>
</feature>
<evidence type="ECO:0000313" key="4">
    <source>
        <dbReference type="Proteomes" id="UP000298493"/>
    </source>
</evidence>